<evidence type="ECO:0000313" key="3">
    <source>
        <dbReference type="EMBL" id="AGX88108.1"/>
    </source>
</evidence>
<dbReference type="eggNOG" id="COG0834">
    <property type="taxonomic scope" value="Bacteria"/>
</dbReference>
<organism evidence="3 4">
    <name type="scientific">Candidatus Symbiobacter mobilis CR</name>
    <dbReference type="NCBI Taxonomy" id="946483"/>
    <lineage>
        <taxon>Bacteria</taxon>
        <taxon>Pseudomonadati</taxon>
        <taxon>Pseudomonadota</taxon>
        <taxon>Betaproteobacteria</taxon>
        <taxon>Burkholderiales</taxon>
        <taxon>Comamonadaceae</taxon>
    </lineage>
</organism>
<dbReference type="Gene3D" id="3.40.190.10">
    <property type="entry name" value="Periplasmic binding protein-like II"/>
    <property type="match status" value="2"/>
</dbReference>
<dbReference type="SUPFAM" id="SSF53850">
    <property type="entry name" value="Periplasmic binding protein-like II"/>
    <property type="match status" value="1"/>
</dbReference>
<dbReference type="Proteomes" id="UP000017184">
    <property type="component" value="Chromosome"/>
</dbReference>
<keyword evidence="1" id="KW-0732">Signal</keyword>
<name>U5NCZ2_9BURK</name>
<keyword evidence="4" id="KW-1185">Reference proteome</keyword>
<dbReference type="AlphaFoldDB" id="U5NCZ2"/>
<evidence type="ECO:0000259" key="2">
    <source>
        <dbReference type="SMART" id="SM00062"/>
    </source>
</evidence>
<gene>
    <name evidence="3" type="ORF">Cenrod_2036</name>
</gene>
<dbReference type="PANTHER" id="PTHR35936">
    <property type="entry name" value="MEMBRANE-BOUND LYTIC MUREIN TRANSGLYCOSYLASE F"/>
    <property type="match status" value="1"/>
</dbReference>
<evidence type="ECO:0000313" key="4">
    <source>
        <dbReference type="Proteomes" id="UP000017184"/>
    </source>
</evidence>
<dbReference type="KEGG" id="cbx:Cenrod_2036"/>
<dbReference type="STRING" id="946483.Cenrod_2036"/>
<sequence length="240" mass="26739">MVLGSLCCAAVYAQPLRVCVTEWPPYQYTRDGVVRGVHTGLVVEAFRRLGMEPQVESVAWERCWNELAKGRYQAIFSASYNEERAARVLYPKTPLQRVAYMAVVRKGTVWDGASLAALPAPLAIPRGYNVGRDLRKQGLAVDDGALQDRQNLEKLVAGRVGTAVIEDAAAKLLIRDMGLGDKVEILPKPVSEKDYFVVLARQLDGSSAKAQTLLERLEAVLQDLRKERRLEAWTREEMAL</sequence>
<dbReference type="PANTHER" id="PTHR35936:SF35">
    <property type="entry name" value="L-CYSTINE-BINDING PROTEIN TCYJ"/>
    <property type="match status" value="1"/>
</dbReference>
<protein>
    <submittedName>
        <fullName evidence="3">ABC-type amino acid transporter substrate-binding protein</fullName>
    </submittedName>
</protein>
<dbReference type="SMART" id="SM00062">
    <property type="entry name" value="PBPb"/>
    <property type="match status" value="1"/>
</dbReference>
<proteinExistence type="predicted"/>
<accession>U5NCZ2</accession>
<dbReference type="Pfam" id="PF00497">
    <property type="entry name" value="SBP_bac_3"/>
    <property type="match status" value="1"/>
</dbReference>
<dbReference type="HOGENOM" id="CLU_077643_0_0_4"/>
<evidence type="ECO:0000256" key="1">
    <source>
        <dbReference type="ARBA" id="ARBA00022729"/>
    </source>
</evidence>
<dbReference type="InterPro" id="IPR001638">
    <property type="entry name" value="Solute-binding_3/MltF_N"/>
</dbReference>
<feature type="domain" description="Solute-binding protein family 3/N-terminal" evidence="2">
    <location>
        <begin position="15"/>
        <end position="237"/>
    </location>
</feature>
<dbReference type="EMBL" id="CP004885">
    <property type="protein sequence ID" value="AGX88108.1"/>
    <property type="molecule type" value="Genomic_DNA"/>
</dbReference>
<reference evidence="3 4" key="1">
    <citation type="journal article" date="2013" name="Genome Biol.">
        <title>Genomic analysis reveals key aspects of prokaryotic symbiosis in the phototrophic consortium "Chlorochromatium aggregatum".</title>
        <authorList>
            <person name="Liu Z."/>
            <person name="Muller J."/>
            <person name="Li T."/>
            <person name="Alvey R.M."/>
            <person name="Vogl K."/>
            <person name="Frigaard N.U."/>
            <person name="Rockwell N.C."/>
            <person name="Boyd E.S."/>
            <person name="Tomsho L.P."/>
            <person name="Schuster S.C."/>
            <person name="Henke P."/>
            <person name="Rohde M."/>
            <person name="Overmann J."/>
            <person name="Bryant D.A."/>
        </authorList>
    </citation>
    <scope>NUCLEOTIDE SEQUENCE [LARGE SCALE GENOMIC DNA]</scope>
    <source>
        <strain evidence="3">CR</strain>
    </source>
</reference>